<dbReference type="GO" id="GO:0030170">
    <property type="term" value="F:pyridoxal phosphate binding"/>
    <property type="evidence" value="ECO:0007669"/>
    <property type="project" value="InterPro"/>
</dbReference>
<keyword evidence="2 4" id="KW-0032">Aminotransferase</keyword>
<evidence type="ECO:0000256" key="4">
    <source>
        <dbReference type="RuleBase" id="RU000481"/>
    </source>
</evidence>
<evidence type="ECO:0000256" key="1">
    <source>
        <dbReference type="ARBA" id="ARBA00001933"/>
    </source>
</evidence>
<dbReference type="EMBL" id="CP011391">
    <property type="protein sequence ID" value="AMK55897.1"/>
    <property type="molecule type" value="Genomic_DNA"/>
</dbReference>
<dbReference type="KEGG" id="fro:AALO17_27630"/>
<dbReference type="PANTHER" id="PTHR42832:SF3">
    <property type="entry name" value="L-GLUTAMINE--4-(METHYLSULFANYL)-2-OXOBUTANOATE AMINOTRANSFERASE"/>
    <property type="match status" value="1"/>
</dbReference>
<evidence type="ECO:0000313" key="7">
    <source>
        <dbReference type="Proteomes" id="UP000069771"/>
    </source>
</evidence>
<dbReference type="SUPFAM" id="SSF53383">
    <property type="entry name" value="PLP-dependent transferases"/>
    <property type="match status" value="1"/>
</dbReference>
<evidence type="ECO:0000256" key="3">
    <source>
        <dbReference type="ARBA" id="ARBA00022679"/>
    </source>
</evidence>
<gene>
    <name evidence="6" type="ORF">AALO17_27630</name>
</gene>
<dbReference type="RefSeq" id="WP_067560305.1">
    <property type="nucleotide sequence ID" value="NZ_CAMTBT010000005.1"/>
</dbReference>
<accession>A0A140DZ20</accession>
<dbReference type="InterPro" id="IPR050881">
    <property type="entry name" value="LL-DAP_aminotransferase"/>
</dbReference>
<name>A0A140DZ20_9FIRM</name>
<dbReference type="GO" id="GO:0008483">
    <property type="term" value="F:transaminase activity"/>
    <property type="evidence" value="ECO:0007669"/>
    <property type="project" value="UniProtKB-KW"/>
</dbReference>
<reference evidence="6 7" key="1">
    <citation type="journal article" date="2016" name="Gut Pathog.">
        <title>Whole genome sequencing of "Faecalibaculum rodentium" ALO17, isolated from C57BL/6J laboratory mouse feces.</title>
        <authorList>
            <person name="Lim S."/>
            <person name="Chang D.H."/>
            <person name="Ahn S."/>
            <person name="Kim B.C."/>
        </authorList>
    </citation>
    <scope>NUCLEOTIDE SEQUENCE [LARGE SCALE GENOMIC DNA]</scope>
    <source>
        <strain evidence="6 7">Alo17</strain>
    </source>
</reference>
<dbReference type="STRING" id="1702221.AALO17_27630"/>
<sequence>METARRMKYFRKPAFADLKACTGPDPIDFTLGSPDIAPEPSIMEAIQKAAGESQNYKYAVTALPQLIQAVQDWYHDRYSTDLDPEEICLLQGSQEALINLPLVFCNPHDGILIPDPYYPVYEQAPRLAGADVLYMPLKPENHYLPDLEAISQEDRQKAKLILVSYPNNPTGAIAPDSFYEELIRFAKENDILIIHDNAYSELVYDGQPGKSFLSFPGALETGVELNSFSKTYGMAGARLGVLAGNREAVSAYRELKRSLDYGIFLPVQYGGIEALEHGGGSIPETRQEYEQRRNLMVAEFGKAGWHIPSCEATMFLWAPIPAGMTSEAFALRLAETAGVLVTPGSRFGPEGEGFVRIAMVQDAEKIREAARRIADSGLFDSRS</sequence>
<dbReference type="CDD" id="cd00609">
    <property type="entry name" value="AAT_like"/>
    <property type="match status" value="1"/>
</dbReference>
<evidence type="ECO:0000313" key="6">
    <source>
        <dbReference type="EMBL" id="AMK55897.1"/>
    </source>
</evidence>
<dbReference type="Gene3D" id="3.40.640.10">
    <property type="entry name" value="Type I PLP-dependent aspartate aminotransferase-like (Major domain)"/>
    <property type="match status" value="1"/>
</dbReference>
<dbReference type="Proteomes" id="UP000069771">
    <property type="component" value="Chromosome"/>
</dbReference>
<dbReference type="PANTHER" id="PTHR42832">
    <property type="entry name" value="AMINO ACID AMINOTRANSFERASE"/>
    <property type="match status" value="1"/>
</dbReference>
<keyword evidence="3 4" id="KW-0808">Transferase</keyword>
<dbReference type="InterPro" id="IPR015422">
    <property type="entry name" value="PyrdxlP-dep_Trfase_small"/>
</dbReference>
<dbReference type="EC" id="2.6.1.-" evidence="4"/>
<organism evidence="6 7">
    <name type="scientific">Faecalibaculum rodentium</name>
    <dbReference type="NCBI Taxonomy" id="1702221"/>
    <lineage>
        <taxon>Bacteria</taxon>
        <taxon>Bacillati</taxon>
        <taxon>Bacillota</taxon>
        <taxon>Erysipelotrichia</taxon>
        <taxon>Erysipelotrichales</taxon>
        <taxon>Erysipelotrichaceae</taxon>
        <taxon>Faecalibaculum</taxon>
    </lineage>
</organism>
<protein>
    <recommendedName>
        <fullName evidence="4">Aminotransferase</fullName>
        <ecNumber evidence="4">2.6.1.-</ecNumber>
    </recommendedName>
</protein>
<dbReference type="GeneID" id="78479224"/>
<dbReference type="InterPro" id="IPR004838">
    <property type="entry name" value="NHTrfase_class1_PyrdxlP-BS"/>
</dbReference>
<dbReference type="OrthoDB" id="9802328at2"/>
<comment type="similarity">
    <text evidence="4">Belongs to the class-I pyridoxal-phosphate-dependent aminotransferase family.</text>
</comment>
<comment type="cofactor">
    <cofactor evidence="1 4">
        <name>pyridoxal 5'-phosphate</name>
        <dbReference type="ChEBI" id="CHEBI:597326"/>
    </cofactor>
</comment>
<feature type="domain" description="Aminotransferase class I/classII large" evidence="5">
    <location>
        <begin position="25"/>
        <end position="373"/>
    </location>
</feature>
<proteinExistence type="inferred from homology"/>
<dbReference type="Gene3D" id="3.90.1150.10">
    <property type="entry name" value="Aspartate Aminotransferase, domain 1"/>
    <property type="match status" value="1"/>
</dbReference>
<dbReference type="InterPro" id="IPR004839">
    <property type="entry name" value="Aminotransferase_I/II_large"/>
</dbReference>
<evidence type="ECO:0000259" key="5">
    <source>
        <dbReference type="Pfam" id="PF00155"/>
    </source>
</evidence>
<keyword evidence="7" id="KW-1185">Reference proteome</keyword>
<dbReference type="PROSITE" id="PS00105">
    <property type="entry name" value="AA_TRANSFER_CLASS_1"/>
    <property type="match status" value="1"/>
</dbReference>
<dbReference type="AlphaFoldDB" id="A0A140DZ20"/>
<evidence type="ECO:0000256" key="2">
    <source>
        <dbReference type="ARBA" id="ARBA00022576"/>
    </source>
</evidence>
<dbReference type="InterPro" id="IPR015421">
    <property type="entry name" value="PyrdxlP-dep_Trfase_major"/>
</dbReference>
<dbReference type="InterPro" id="IPR015424">
    <property type="entry name" value="PyrdxlP-dep_Trfase"/>
</dbReference>
<dbReference type="Pfam" id="PF00155">
    <property type="entry name" value="Aminotran_1_2"/>
    <property type="match status" value="1"/>
</dbReference>
<dbReference type="PATRIC" id="fig|1702221.3.peg.2691"/>